<dbReference type="Pfam" id="PF00271">
    <property type="entry name" value="Helicase_C"/>
    <property type="match status" value="1"/>
</dbReference>
<keyword evidence="1" id="KW-0378">Hydrolase</keyword>
<dbReference type="GO" id="GO:0005634">
    <property type="term" value="C:nucleus"/>
    <property type="evidence" value="ECO:0007669"/>
    <property type="project" value="TreeGrafter"/>
</dbReference>
<dbReference type="SMART" id="SM00487">
    <property type="entry name" value="DEXDc"/>
    <property type="match status" value="1"/>
</dbReference>
<proteinExistence type="predicted"/>
<dbReference type="InterPro" id="IPR050496">
    <property type="entry name" value="SNF2_RAD54_helicase_repair"/>
</dbReference>
<dbReference type="Gene3D" id="3.40.50.300">
    <property type="entry name" value="P-loop containing nucleotide triphosphate hydrolases"/>
    <property type="match status" value="1"/>
</dbReference>
<feature type="region of interest" description="Disordered" evidence="2">
    <location>
        <begin position="1"/>
        <end position="22"/>
    </location>
</feature>
<sequence>MRRSFQVGFVTEGNSESPDDGQASTSIVLIRAPIMPMLFVDGIEYDVLKAPFKCPLRREDVAENIATQESISGRRKTLGCRRRYGTGSILRYKPRPQSEDSDLDDESSKQIEKSVNDEHRLVLWRGENGHEVVVDPRLSGVLRDHQRQGVQFVFNCLMGLIEDFDGEGCILADDMGLGKTLQSVTLVWTLLTANTVRNRGPAIERALVICPAALVKNWEAEFGKWLGDSVKVCAVAESQREKVIGAFTAFRYNREMRVLIASYETFRNHCELLADCPIGLLVCDEAHRLKNDRTKTAVCINGLRTRKRLLLSGTPIQNDLDEFFAMITLANPCLGEEKGRNSFRKRFANPISRGREPGASAEEKALADERLAELSDMSNKFILRRTNALLAKVLPPKHILVAFVRLCDIQTQLYKAFIISDCVKTTVAKSASRGKVGKNVLSLIQSLTNSGMELSGIELTRAAKESGRNRGDKVIVSASTKFSLVYHFLQTLRTTGGRNSDRVVIISNYTQTIDLLQRMCQEEGWPVIRLDGSIGVKKRHSSVSTFNDPKADAFVFLLSSKAGGCGLNLIGPRREPAYHVRPGLESSQ</sequence>
<comment type="caution">
    <text evidence="4">The sequence shown here is derived from an EMBL/GenBank/DDBJ whole genome shotgun (WGS) entry which is preliminary data.</text>
</comment>
<name>A0A7J6PI72_PEROL</name>
<evidence type="ECO:0000313" key="4">
    <source>
        <dbReference type="EMBL" id="KAF4695446.1"/>
    </source>
</evidence>
<dbReference type="GO" id="GO:0045003">
    <property type="term" value="P:double-strand break repair via synthesis-dependent strand annealing"/>
    <property type="evidence" value="ECO:0007669"/>
    <property type="project" value="TreeGrafter"/>
</dbReference>
<dbReference type="CDD" id="cd18004">
    <property type="entry name" value="DEXHc_RAD54"/>
    <property type="match status" value="1"/>
</dbReference>
<dbReference type="AlphaFoldDB" id="A0A7J6PI72"/>
<dbReference type="InterPro" id="IPR001650">
    <property type="entry name" value="Helicase_C-like"/>
</dbReference>
<feature type="compositionally biased region" description="Polar residues" evidence="2">
    <location>
        <begin position="12"/>
        <end position="22"/>
    </location>
</feature>
<protein>
    <submittedName>
        <fullName evidence="4">DNA repair and recombination protein RAD54-like</fullName>
    </submittedName>
</protein>
<feature type="domain" description="Helicase ATP-binding" evidence="3">
    <location>
        <begin position="160"/>
        <end position="333"/>
    </location>
</feature>
<dbReference type="InterPro" id="IPR000330">
    <property type="entry name" value="SNF2_N"/>
</dbReference>
<dbReference type="Pfam" id="PF00176">
    <property type="entry name" value="SNF2-rel_dom"/>
    <property type="match status" value="1"/>
</dbReference>
<dbReference type="InterPro" id="IPR014001">
    <property type="entry name" value="Helicase_ATP-bd"/>
</dbReference>
<organism evidence="4 5">
    <name type="scientific">Perkinsus olseni</name>
    <name type="common">Perkinsus atlanticus</name>
    <dbReference type="NCBI Taxonomy" id="32597"/>
    <lineage>
        <taxon>Eukaryota</taxon>
        <taxon>Sar</taxon>
        <taxon>Alveolata</taxon>
        <taxon>Perkinsozoa</taxon>
        <taxon>Perkinsea</taxon>
        <taxon>Perkinsida</taxon>
        <taxon>Perkinsidae</taxon>
        <taxon>Perkinsus</taxon>
    </lineage>
</organism>
<dbReference type="Proteomes" id="UP000541610">
    <property type="component" value="Unassembled WGS sequence"/>
</dbReference>
<evidence type="ECO:0000313" key="5">
    <source>
        <dbReference type="Proteomes" id="UP000541610"/>
    </source>
</evidence>
<evidence type="ECO:0000256" key="1">
    <source>
        <dbReference type="ARBA" id="ARBA00022801"/>
    </source>
</evidence>
<dbReference type="GO" id="GO:0007131">
    <property type="term" value="P:reciprocal meiotic recombination"/>
    <property type="evidence" value="ECO:0007669"/>
    <property type="project" value="TreeGrafter"/>
</dbReference>
<feature type="region of interest" description="Disordered" evidence="2">
    <location>
        <begin position="91"/>
        <end position="113"/>
    </location>
</feature>
<dbReference type="OrthoDB" id="413460at2759"/>
<accession>A0A7J6PI72</accession>
<dbReference type="PANTHER" id="PTHR45629:SF7">
    <property type="entry name" value="DNA EXCISION REPAIR PROTEIN ERCC-6-RELATED"/>
    <property type="match status" value="1"/>
</dbReference>
<dbReference type="InterPro" id="IPR027417">
    <property type="entry name" value="P-loop_NTPase"/>
</dbReference>
<dbReference type="Gene3D" id="3.40.50.10810">
    <property type="entry name" value="Tandem AAA-ATPase domain"/>
    <property type="match status" value="1"/>
</dbReference>
<dbReference type="InterPro" id="IPR049730">
    <property type="entry name" value="SNF2/RAD54-like_C"/>
</dbReference>
<dbReference type="SUPFAM" id="SSF52540">
    <property type="entry name" value="P-loop containing nucleoside triphosphate hydrolases"/>
    <property type="match status" value="2"/>
</dbReference>
<gene>
    <name evidence="4" type="primary">RAD54L</name>
    <name evidence="4" type="ORF">FOZ60_004522</name>
</gene>
<dbReference type="EMBL" id="JABANP010000020">
    <property type="protein sequence ID" value="KAF4695446.1"/>
    <property type="molecule type" value="Genomic_DNA"/>
</dbReference>
<reference evidence="4 5" key="1">
    <citation type="submission" date="2020-04" db="EMBL/GenBank/DDBJ databases">
        <title>Perkinsus olseni comparative genomics.</title>
        <authorList>
            <person name="Bogema D.R."/>
        </authorList>
    </citation>
    <scope>NUCLEOTIDE SEQUENCE [LARGE SCALE GENOMIC DNA]</scope>
    <source>
        <strain evidence="4">00978-12</strain>
    </source>
</reference>
<dbReference type="PROSITE" id="PS51192">
    <property type="entry name" value="HELICASE_ATP_BIND_1"/>
    <property type="match status" value="1"/>
</dbReference>
<dbReference type="GO" id="GO:0005524">
    <property type="term" value="F:ATP binding"/>
    <property type="evidence" value="ECO:0007669"/>
    <property type="project" value="InterPro"/>
</dbReference>
<dbReference type="InterPro" id="IPR038718">
    <property type="entry name" value="SNF2-like_sf"/>
</dbReference>
<evidence type="ECO:0000259" key="3">
    <source>
        <dbReference type="PROSITE" id="PS51192"/>
    </source>
</evidence>
<dbReference type="GO" id="GO:0016787">
    <property type="term" value="F:hydrolase activity"/>
    <property type="evidence" value="ECO:0007669"/>
    <property type="project" value="UniProtKB-KW"/>
</dbReference>
<dbReference type="PANTHER" id="PTHR45629">
    <property type="entry name" value="SNF2/RAD54 FAMILY MEMBER"/>
    <property type="match status" value="1"/>
</dbReference>
<dbReference type="CDD" id="cd18793">
    <property type="entry name" value="SF2_C_SNF"/>
    <property type="match status" value="1"/>
</dbReference>
<dbReference type="GO" id="GO:0015616">
    <property type="term" value="F:DNA translocase activity"/>
    <property type="evidence" value="ECO:0007669"/>
    <property type="project" value="TreeGrafter"/>
</dbReference>
<evidence type="ECO:0000256" key="2">
    <source>
        <dbReference type="SAM" id="MobiDB-lite"/>
    </source>
</evidence>